<organism evidence="1 2">
    <name type="scientific">Punica granatum</name>
    <name type="common">Pomegranate</name>
    <dbReference type="NCBI Taxonomy" id="22663"/>
    <lineage>
        <taxon>Eukaryota</taxon>
        <taxon>Viridiplantae</taxon>
        <taxon>Streptophyta</taxon>
        <taxon>Embryophyta</taxon>
        <taxon>Tracheophyta</taxon>
        <taxon>Spermatophyta</taxon>
        <taxon>Magnoliopsida</taxon>
        <taxon>eudicotyledons</taxon>
        <taxon>Gunneridae</taxon>
        <taxon>Pentapetalae</taxon>
        <taxon>rosids</taxon>
        <taxon>malvids</taxon>
        <taxon>Myrtales</taxon>
        <taxon>Lythraceae</taxon>
        <taxon>Punica</taxon>
    </lineage>
</organism>
<dbReference type="EMBL" id="MTKT01000807">
    <property type="protein sequence ID" value="OWM87762.1"/>
    <property type="molecule type" value="Genomic_DNA"/>
</dbReference>
<proteinExistence type="predicted"/>
<dbReference type="Proteomes" id="UP000197138">
    <property type="component" value="Unassembled WGS sequence"/>
</dbReference>
<dbReference type="AlphaFoldDB" id="A0A218XU29"/>
<evidence type="ECO:0000313" key="2">
    <source>
        <dbReference type="Proteomes" id="UP000197138"/>
    </source>
</evidence>
<sequence>MTSTDIATLQMRPKQIPDQSIPPADFFAIGLEHVNASRANNLGLVYDIEPTNYIRCLCGLGCTNAEGGFITKKGSKMLIKPIAKSELN</sequence>
<name>A0A218XU29_PUNGR</name>
<comment type="caution">
    <text evidence="1">The sequence shown here is derived from an EMBL/GenBank/DDBJ whole genome shotgun (WGS) entry which is preliminary data.</text>
</comment>
<accession>A0A218XU29</accession>
<gene>
    <name evidence="1" type="ORF">CDL15_Pgr016458</name>
</gene>
<reference evidence="2" key="1">
    <citation type="journal article" date="2017" name="Plant J.">
        <title>The pomegranate (Punica granatum L.) genome and the genomics of punicalagin biosynthesis.</title>
        <authorList>
            <person name="Qin G."/>
            <person name="Xu C."/>
            <person name="Ming R."/>
            <person name="Tang H."/>
            <person name="Guyot R."/>
            <person name="Kramer E.M."/>
            <person name="Hu Y."/>
            <person name="Yi X."/>
            <person name="Qi Y."/>
            <person name="Xu X."/>
            <person name="Gao Z."/>
            <person name="Pan H."/>
            <person name="Jian J."/>
            <person name="Tian Y."/>
            <person name="Yue Z."/>
            <person name="Xu Y."/>
        </authorList>
    </citation>
    <scope>NUCLEOTIDE SEQUENCE [LARGE SCALE GENOMIC DNA]</scope>
    <source>
        <strain evidence="2">cv. Dabenzi</strain>
    </source>
</reference>
<protein>
    <submittedName>
        <fullName evidence="1">Uncharacterized protein</fullName>
    </submittedName>
</protein>
<evidence type="ECO:0000313" key="1">
    <source>
        <dbReference type="EMBL" id="OWM87762.1"/>
    </source>
</evidence>